<feature type="transmembrane region" description="Helical" evidence="2">
    <location>
        <begin position="57"/>
        <end position="76"/>
    </location>
</feature>
<dbReference type="RefSeq" id="WP_246602688.1">
    <property type="nucleotide sequence ID" value="NZ_JAFNJS010000003.1"/>
</dbReference>
<feature type="transmembrane region" description="Helical" evidence="2">
    <location>
        <begin position="179"/>
        <end position="202"/>
    </location>
</feature>
<keyword evidence="2" id="KW-0472">Membrane</keyword>
<feature type="transmembrane region" description="Helical" evidence="2">
    <location>
        <begin position="233"/>
        <end position="261"/>
    </location>
</feature>
<name>A0ABV7BTH5_9PROT</name>
<dbReference type="EMBL" id="JBHRSB010000003">
    <property type="protein sequence ID" value="MFC3000409.1"/>
    <property type="molecule type" value="Genomic_DNA"/>
</dbReference>
<evidence type="ECO:0000313" key="4">
    <source>
        <dbReference type="Proteomes" id="UP001595420"/>
    </source>
</evidence>
<dbReference type="Pfam" id="PF09955">
    <property type="entry name" value="DUF2189"/>
    <property type="match status" value="1"/>
</dbReference>
<evidence type="ECO:0000313" key="3">
    <source>
        <dbReference type="EMBL" id="MFC3000409.1"/>
    </source>
</evidence>
<keyword evidence="2" id="KW-0812">Transmembrane</keyword>
<reference evidence="4" key="1">
    <citation type="journal article" date="2019" name="Int. J. Syst. Evol. Microbiol.">
        <title>The Global Catalogue of Microorganisms (GCM) 10K type strain sequencing project: providing services to taxonomists for standard genome sequencing and annotation.</title>
        <authorList>
            <consortium name="The Broad Institute Genomics Platform"/>
            <consortium name="The Broad Institute Genome Sequencing Center for Infectious Disease"/>
            <person name="Wu L."/>
            <person name="Ma J."/>
        </authorList>
    </citation>
    <scope>NUCLEOTIDE SEQUENCE [LARGE SCALE GENOMIC DNA]</scope>
    <source>
        <strain evidence="4">CGMCC 1.16855</strain>
    </source>
</reference>
<dbReference type="InterPro" id="IPR018692">
    <property type="entry name" value="DUF2189"/>
</dbReference>
<dbReference type="Proteomes" id="UP001595420">
    <property type="component" value="Unassembled WGS sequence"/>
</dbReference>
<evidence type="ECO:0000256" key="1">
    <source>
        <dbReference type="SAM" id="MobiDB-lite"/>
    </source>
</evidence>
<accession>A0ABV7BTH5</accession>
<gene>
    <name evidence="3" type="ORF">ACFOD3_10930</name>
</gene>
<feature type="transmembrane region" description="Helical" evidence="2">
    <location>
        <begin position="82"/>
        <end position="103"/>
    </location>
</feature>
<protein>
    <submittedName>
        <fullName evidence="3">DUF2189 domain-containing protein</fullName>
    </submittedName>
</protein>
<keyword evidence="2" id="KW-1133">Transmembrane helix</keyword>
<feature type="transmembrane region" description="Helical" evidence="2">
    <location>
        <begin position="131"/>
        <end position="159"/>
    </location>
</feature>
<organism evidence="3 4">
    <name type="scientific">Falsiroseomonas tokyonensis</name>
    <dbReference type="NCBI Taxonomy" id="430521"/>
    <lineage>
        <taxon>Bacteria</taxon>
        <taxon>Pseudomonadati</taxon>
        <taxon>Pseudomonadota</taxon>
        <taxon>Alphaproteobacteria</taxon>
        <taxon>Acetobacterales</taxon>
        <taxon>Roseomonadaceae</taxon>
        <taxon>Falsiroseomonas</taxon>
    </lineage>
</organism>
<evidence type="ECO:0000256" key="2">
    <source>
        <dbReference type="SAM" id="Phobius"/>
    </source>
</evidence>
<sequence length="274" mass="29594">MVAAGTRSRKAGHSEMEDAAAPMAQPQEQVAQLVPLDRPWLWLNAGWQDLRAMPHIGFVYGGAVVAAGWLLSALLLNAGIAWAVLPATAGFFLVAPLIGAGLYEASRRRERGEVVTLALCLQGFRRNAPQLALMGVVLLLLHLFWIRTAGLLFAVFFGIGFSPAIEMLPMAMLRSGMLLPFLVIGTGVGFVLAAVAFAISAVSIPMMIDRDISVIEAILISIRVTTQNWRAMALWAGLIVVFTAMALVPFFLGLALVLPLIGHATWHAYRDLVR</sequence>
<feature type="region of interest" description="Disordered" evidence="1">
    <location>
        <begin position="1"/>
        <end position="23"/>
    </location>
</feature>
<comment type="caution">
    <text evidence="3">The sequence shown here is derived from an EMBL/GenBank/DDBJ whole genome shotgun (WGS) entry which is preliminary data.</text>
</comment>
<proteinExistence type="predicted"/>
<keyword evidence="4" id="KW-1185">Reference proteome</keyword>